<reference evidence="1" key="1">
    <citation type="submission" date="2009-01" db="EMBL/GenBank/DDBJ databases">
        <title>The Genome Sequence of Brucella pinnipedialis M292/94/1.</title>
        <authorList>
            <consortium name="The Broad Institute Genome Sequencing Platform"/>
            <person name="Ward D."/>
            <person name="Young S.K."/>
            <person name="Kodira C.D."/>
            <person name="Zeng Q."/>
            <person name="Koehrsen M."/>
            <person name="Alvarado L."/>
            <person name="Berlin A."/>
            <person name="Borenstein D."/>
            <person name="Chen Z."/>
            <person name="Engels R."/>
            <person name="Freedman E."/>
            <person name="Gellesch M."/>
            <person name="Goldberg J."/>
            <person name="Griggs A."/>
            <person name="Gujja S."/>
            <person name="Heiman D."/>
            <person name="Hepburn T."/>
            <person name="Howarth C."/>
            <person name="Jen D."/>
            <person name="Larson L."/>
            <person name="Lewis B."/>
            <person name="Mehta T."/>
            <person name="Park D."/>
            <person name="Pearson M."/>
            <person name="Roberts A."/>
            <person name="Saif S."/>
            <person name="Shea T."/>
            <person name="Shenoy N."/>
            <person name="Sisk P."/>
            <person name="Stolte C."/>
            <person name="Sykes S."/>
            <person name="Walk T."/>
            <person name="White J."/>
            <person name="Yandava C."/>
            <person name="Whatmore A.M."/>
            <person name="Perrett L.L."/>
            <person name="O'Callaghan D."/>
            <person name="Nusbaum C."/>
            <person name="Galagan J."/>
            <person name="Birren B."/>
        </authorList>
    </citation>
    <scope>NUCLEOTIDE SEQUENCE [LARGE SCALE GENOMIC DNA]</scope>
    <source>
        <strain evidence="1">M292/94/1</strain>
    </source>
</reference>
<accession>A0A0E1X1F2</accession>
<proteinExistence type="predicted"/>
<dbReference type="Proteomes" id="UP000004659">
    <property type="component" value="Unassembled WGS sequence"/>
</dbReference>
<protein>
    <submittedName>
        <fullName evidence="1">Uncharacterized protein</fullName>
    </submittedName>
</protein>
<evidence type="ECO:0000313" key="1">
    <source>
        <dbReference type="EMBL" id="EEZ29976.1"/>
    </source>
</evidence>
<name>A0A0E1X1F2_9HYPH</name>
<dbReference type="EMBL" id="EQ999546">
    <property type="protein sequence ID" value="EEZ29976.1"/>
    <property type="molecule type" value="Genomic_DNA"/>
</dbReference>
<sequence length="50" mass="5138">MTERGSSANDGHPIGSIAMPHSAIIPFCLTPQEADKVVAATKKAVATVFA</sequence>
<organism evidence="1">
    <name type="scientific">Brucella pinnipedialis M292/94/1</name>
    <dbReference type="NCBI Taxonomy" id="520462"/>
    <lineage>
        <taxon>Bacteria</taxon>
        <taxon>Pseudomonadati</taxon>
        <taxon>Pseudomonadota</taxon>
        <taxon>Alphaproteobacteria</taxon>
        <taxon>Hyphomicrobiales</taxon>
        <taxon>Brucellaceae</taxon>
        <taxon>Brucella/Ochrobactrum group</taxon>
        <taxon>Brucella</taxon>
    </lineage>
</organism>
<dbReference type="AlphaFoldDB" id="A0A0E1X1F2"/>
<dbReference type="HOGENOM" id="CLU_3115314_0_0_5"/>
<gene>
    <name evidence="1" type="ORF">BALG_00095</name>
</gene>